<evidence type="ECO:0000313" key="8">
    <source>
        <dbReference type="Proteomes" id="UP000011761"/>
    </source>
</evidence>
<accession>M2NNV7</accession>
<keyword evidence="4" id="KW-0175">Coiled coil</keyword>
<feature type="region of interest" description="Disordered" evidence="5">
    <location>
        <begin position="75"/>
        <end position="98"/>
    </location>
</feature>
<dbReference type="SMART" id="SM00382">
    <property type="entry name" value="AAA"/>
    <property type="match status" value="2"/>
</dbReference>
<dbReference type="STRING" id="717646.M2NNV7"/>
<dbReference type="GO" id="GO:0043335">
    <property type="term" value="P:protein unfolding"/>
    <property type="evidence" value="ECO:0007669"/>
    <property type="project" value="EnsemblFungi"/>
</dbReference>
<evidence type="ECO:0000256" key="5">
    <source>
        <dbReference type="SAM" id="MobiDB-lite"/>
    </source>
</evidence>
<dbReference type="FunFam" id="3.40.50.300:FF:000104">
    <property type="entry name" value="ATP-binding cassette sub-family F member 3"/>
    <property type="match status" value="1"/>
</dbReference>
<dbReference type="InterPro" id="IPR003439">
    <property type="entry name" value="ABC_transporter-like_ATP-bd"/>
</dbReference>
<dbReference type="GO" id="GO:0031369">
    <property type="term" value="F:translation initiation factor binding"/>
    <property type="evidence" value="ECO:0007669"/>
    <property type="project" value="EnsemblFungi"/>
</dbReference>
<dbReference type="OMA" id="CTHIADI"/>
<dbReference type="Pfam" id="PF00005">
    <property type="entry name" value="ABC_tran"/>
    <property type="match status" value="2"/>
</dbReference>
<keyword evidence="8" id="KW-1185">Reference proteome</keyword>
<reference evidence="7 8" key="1">
    <citation type="journal article" date="2012" name="PLoS Pathog.">
        <title>Diverse lifestyles and strategies of plant pathogenesis encoded in the genomes of eighteen Dothideomycetes fungi.</title>
        <authorList>
            <person name="Ohm R.A."/>
            <person name="Feau N."/>
            <person name="Henrissat B."/>
            <person name="Schoch C.L."/>
            <person name="Horwitz B.A."/>
            <person name="Barry K.W."/>
            <person name="Condon B.J."/>
            <person name="Copeland A.C."/>
            <person name="Dhillon B."/>
            <person name="Glaser F."/>
            <person name="Hesse C.N."/>
            <person name="Kosti I."/>
            <person name="LaButti K."/>
            <person name="Lindquist E.A."/>
            <person name="Lucas S."/>
            <person name="Salamov A.A."/>
            <person name="Bradshaw R.E."/>
            <person name="Ciuffetti L."/>
            <person name="Hamelin R.C."/>
            <person name="Kema G.H.J."/>
            <person name="Lawrence C."/>
            <person name="Scott J.A."/>
            <person name="Spatafora J.W."/>
            <person name="Turgeon B.G."/>
            <person name="de Wit P.J.G.M."/>
            <person name="Zhong S."/>
            <person name="Goodwin S.B."/>
            <person name="Grigoriev I.V."/>
        </authorList>
    </citation>
    <scope>NUCLEOTIDE SEQUENCE [LARGE SCALE GENOMIC DNA]</scope>
    <source>
        <strain evidence="7 8">UAMH 10762</strain>
    </source>
</reference>
<dbReference type="PANTHER" id="PTHR19211">
    <property type="entry name" value="ATP-BINDING TRANSPORT PROTEIN-RELATED"/>
    <property type="match status" value="1"/>
</dbReference>
<dbReference type="HOGENOM" id="CLU_000604_36_6_1"/>
<dbReference type="InterPro" id="IPR027417">
    <property type="entry name" value="P-loop_NTPase"/>
</dbReference>
<keyword evidence="1" id="KW-0677">Repeat</keyword>
<dbReference type="Proteomes" id="UP000011761">
    <property type="component" value="Unassembled WGS sequence"/>
</dbReference>
<dbReference type="CDD" id="cd03221">
    <property type="entry name" value="ABCF_EF-3"/>
    <property type="match status" value="2"/>
</dbReference>
<dbReference type="PROSITE" id="PS50893">
    <property type="entry name" value="ABC_TRANSPORTER_2"/>
    <property type="match status" value="2"/>
</dbReference>
<dbReference type="Pfam" id="PF12848">
    <property type="entry name" value="ABC_tran_Xtn"/>
    <property type="match status" value="1"/>
</dbReference>
<dbReference type="FunFam" id="3.40.50.300:FF:000882">
    <property type="entry name" value="Translation initiation regulator (Gcn20)"/>
    <property type="match status" value="1"/>
</dbReference>
<dbReference type="GO" id="GO:0043022">
    <property type="term" value="F:ribosome binding"/>
    <property type="evidence" value="ECO:0007669"/>
    <property type="project" value="EnsemblFungi"/>
</dbReference>
<protein>
    <recommendedName>
        <fullName evidence="6">ABC transporter domain-containing protein</fullName>
    </recommendedName>
</protein>
<dbReference type="PROSITE" id="PS00211">
    <property type="entry name" value="ABC_TRANSPORTER_1"/>
    <property type="match status" value="1"/>
</dbReference>
<dbReference type="GO" id="GO:0022626">
    <property type="term" value="C:cytosolic ribosome"/>
    <property type="evidence" value="ECO:0007669"/>
    <property type="project" value="EnsemblFungi"/>
</dbReference>
<dbReference type="SUPFAM" id="SSF52540">
    <property type="entry name" value="P-loop containing nucleoside triphosphate hydrolases"/>
    <property type="match status" value="2"/>
</dbReference>
<dbReference type="Gene3D" id="3.40.50.300">
    <property type="entry name" value="P-loop containing nucleotide triphosphate hydrolases"/>
    <property type="match status" value="2"/>
</dbReference>
<evidence type="ECO:0000313" key="7">
    <source>
        <dbReference type="EMBL" id="EMD00921.1"/>
    </source>
</evidence>
<dbReference type="InterPro" id="IPR032781">
    <property type="entry name" value="ABC_tran_Xtn"/>
</dbReference>
<evidence type="ECO:0000256" key="4">
    <source>
        <dbReference type="SAM" id="Coils"/>
    </source>
</evidence>
<proteinExistence type="predicted"/>
<dbReference type="GeneID" id="19115904"/>
<name>M2NNV7_BAUPA</name>
<dbReference type="InterPro" id="IPR050611">
    <property type="entry name" value="ABCF"/>
</dbReference>
<feature type="compositionally biased region" description="Basic and acidic residues" evidence="5">
    <location>
        <begin position="75"/>
        <end position="85"/>
    </location>
</feature>
<sequence length="748" mass="82736">MEADIRAQLPDLDPVVVDYATGYLNHAARQFSAEGDPLGDAASVIIQLLLSASGDLSNENEVSVQNLVDKLVTRLQDENGRDGEQRQQAPSARRLEQTIQVGSQRNVSSTLGLTSGNIDLESANARKVESRVDKKKLEKAERKLKAKQDKKVFKTVEYEASRLLDQPDEQKSYEEFFMAVNPLQLGADAQSKSKDIKVDGIDISIGGKRILTDTSLTLAYGRRYGLVGQNGIGKSTLLRALSKREVAIPTHISILFVEQEITGDDTPAIQAVLDADVWRKHLLREQEKITKELAQLEAERSSMADTSGDAAKLDKQREGLDLTLGDIQSKLSEMESDKAESRAASILAGLGFSTERQQYATKTFSGGWRMRLALARALFCEPDLLMLDEPSNMLDVPSITFLSNYLQGYPSTVLVVSHDRAFLNEVATDIIHQHSERLDYYKGANFDSFYATKEERRKTAKREYDNQMVQRAHLQAFIDKFRYNAAKSSEAQSRIKKLEKMPVLDAPEAEYTVHFKFPEVEKLSPPIIQMTNVSFGYSKDKILLKNVDLDVQLDSRIGIVGPNGAGKTTALKLLIGALQPTSGLISQNPRLRIGFFAQHHVDALDLTMSAVGFMASRYPGKSDEEYRRHLGAFGITGMTGLQKMALLSGGQKSRVAFACLGLTNPHILVLDEPSNHLDIEAMDALSTALQRFEGGVLMVSHDVTMLQNVCTSLWVCDHGTVEHFEGTVNDYKKRISAQAGEAGVAIQH</sequence>
<dbReference type="GO" id="GO:0005524">
    <property type="term" value="F:ATP binding"/>
    <property type="evidence" value="ECO:0007669"/>
    <property type="project" value="UniProtKB-KW"/>
</dbReference>
<feature type="domain" description="ABC transporter" evidence="6">
    <location>
        <begin position="196"/>
        <end position="468"/>
    </location>
</feature>
<dbReference type="eggNOG" id="KOG0062">
    <property type="taxonomic scope" value="Eukaryota"/>
</dbReference>
<gene>
    <name evidence="7" type="ORF">BAUCODRAFT_61258</name>
</gene>
<evidence type="ECO:0000256" key="2">
    <source>
        <dbReference type="ARBA" id="ARBA00022741"/>
    </source>
</evidence>
<dbReference type="KEGG" id="bcom:BAUCODRAFT_61258"/>
<evidence type="ECO:0000259" key="6">
    <source>
        <dbReference type="PROSITE" id="PS50893"/>
    </source>
</evidence>
<dbReference type="InterPro" id="IPR003593">
    <property type="entry name" value="AAA+_ATPase"/>
</dbReference>
<keyword evidence="2" id="KW-0547">Nucleotide-binding</keyword>
<dbReference type="GO" id="GO:0071232">
    <property type="term" value="P:cellular response to histidine"/>
    <property type="evidence" value="ECO:0007669"/>
    <property type="project" value="EnsemblFungi"/>
</dbReference>
<keyword evidence="3" id="KW-0067">ATP-binding</keyword>
<dbReference type="PANTHER" id="PTHR19211:SF117">
    <property type="entry name" value="ATP-BINDING CASSETTE SUB-FAMILY F MEMBER 3"/>
    <property type="match status" value="1"/>
</dbReference>
<dbReference type="GO" id="GO:0042327">
    <property type="term" value="P:positive regulation of phosphorylation"/>
    <property type="evidence" value="ECO:0007669"/>
    <property type="project" value="EnsemblFungi"/>
</dbReference>
<dbReference type="OrthoDB" id="2110130at2759"/>
<feature type="coiled-coil region" evidence="4">
    <location>
        <begin position="279"/>
        <end position="306"/>
    </location>
</feature>
<dbReference type="EMBL" id="KB445550">
    <property type="protein sequence ID" value="EMD00921.1"/>
    <property type="molecule type" value="Genomic_DNA"/>
</dbReference>
<dbReference type="GO" id="GO:0006448">
    <property type="term" value="P:regulation of translational elongation"/>
    <property type="evidence" value="ECO:0007669"/>
    <property type="project" value="EnsemblFungi"/>
</dbReference>
<dbReference type="RefSeq" id="XP_007672105.1">
    <property type="nucleotide sequence ID" value="XM_007673915.1"/>
</dbReference>
<feature type="domain" description="ABC transporter" evidence="6">
    <location>
        <begin position="528"/>
        <end position="743"/>
    </location>
</feature>
<evidence type="ECO:0000256" key="3">
    <source>
        <dbReference type="ARBA" id="ARBA00022840"/>
    </source>
</evidence>
<dbReference type="AlphaFoldDB" id="M2NNV7"/>
<organism evidence="7 8">
    <name type="scientific">Baudoinia panamericana (strain UAMH 10762)</name>
    <name type="common">Angels' share fungus</name>
    <name type="synonym">Baudoinia compniacensis (strain UAMH 10762)</name>
    <dbReference type="NCBI Taxonomy" id="717646"/>
    <lineage>
        <taxon>Eukaryota</taxon>
        <taxon>Fungi</taxon>
        <taxon>Dikarya</taxon>
        <taxon>Ascomycota</taxon>
        <taxon>Pezizomycotina</taxon>
        <taxon>Dothideomycetes</taxon>
        <taxon>Dothideomycetidae</taxon>
        <taxon>Mycosphaerellales</taxon>
        <taxon>Teratosphaeriaceae</taxon>
        <taxon>Baudoinia</taxon>
    </lineage>
</organism>
<feature type="coiled-coil region" evidence="4">
    <location>
        <begin position="120"/>
        <end position="157"/>
    </location>
</feature>
<evidence type="ECO:0000256" key="1">
    <source>
        <dbReference type="ARBA" id="ARBA00022737"/>
    </source>
</evidence>
<dbReference type="GO" id="GO:0016887">
    <property type="term" value="F:ATP hydrolysis activity"/>
    <property type="evidence" value="ECO:0007669"/>
    <property type="project" value="InterPro"/>
</dbReference>
<dbReference type="GO" id="GO:0071264">
    <property type="term" value="P:positive regulation of translational initiation in response to starvation"/>
    <property type="evidence" value="ECO:0007669"/>
    <property type="project" value="EnsemblFungi"/>
</dbReference>
<dbReference type="InterPro" id="IPR017871">
    <property type="entry name" value="ABC_transporter-like_CS"/>
</dbReference>